<organism evidence="1">
    <name type="scientific">hydrothermal vent metagenome</name>
    <dbReference type="NCBI Taxonomy" id="652676"/>
    <lineage>
        <taxon>unclassified sequences</taxon>
        <taxon>metagenomes</taxon>
        <taxon>ecological metagenomes</taxon>
    </lineage>
</organism>
<sequence length="165" mass="18064">MKQILFIVGIAFLVSCGNTKQSTEKVEEEDIEITKHGDAITEEGAVSPPNFLAQFEGKDSLNIKLTANITDVCSKKGCWMKLDLENGKSMRVTFKDYGFFVPLDAAGKLAVIDGIAKIDTTDVATLRHYAEDANASQEEIDAITEPEINYSFEAVGVIIKEKNAI</sequence>
<dbReference type="InterPro" id="IPR032577">
    <property type="entry name" value="DUF4920"/>
</dbReference>
<protein>
    <recommendedName>
        <fullName evidence="2">DUF4920 domain-containing protein</fullName>
    </recommendedName>
</protein>
<dbReference type="PROSITE" id="PS51257">
    <property type="entry name" value="PROKAR_LIPOPROTEIN"/>
    <property type="match status" value="1"/>
</dbReference>
<evidence type="ECO:0000313" key="1">
    <source>
        <dbReference type="EMBL" id="VAW28349.1"/>
    </source>
</evidence>
<name>A0A3B0UUQ9_9ZZZZ</name>
<proteinExistence type="predicted"/>
<gene>
    <name evidence="1" type="ORF">MNBD_BACTEROID06-1733</name>
</gene>
<accession>A0A3B0UUQ9</accession>
<reference evidence="1" key="1">
    <citation type="submission" date="2018-06" db="EMBL/GenBank/DDBJ databases">
        <authorList>
            <person name="Zhirakovskaya E."/>
        </authorList>
    </citation>
    <scope>NUCLEOTIDE SEQUENCE</scope>
</reference>
<evidence type="ECO:0008006" key="2">
    <source>
        <dbReference type="Google" id="ProtNLM"/>
    </source>
</evidence>
<dbReference type="Pfam" id="PF16267">
    <property type="entry name" value="DUF4920"/>
    <property type="match status" value="1"/>
</dbReference>
<dbReference type="EMBL" id="UOES01000389">
    <property type="protein sequence ID" value="VAW28349.1"/>
    <property type="molecule type" value="Genomic_DNA"/>
</dbReference>
<dbReference type="AlphaFoldDB" id="A0A3B0UUQ9"/>